<evidence type="ECO:0000313" key="8">
    <source>
        <dbReference type="EMBL" id="OBZ73607.1"/>
    </source>
</evidence>
<evidence type="ECO:0000313" key="9">
    <source>
        <dbReference type="Proteomes" id="UP000092993"/>
    </source>
</evidence>
<evidence type="ECO:0000256" key="1">
    <source>
        <dbReference type="ARBA" id="ARBA00003343"/>
    </source>
</evidence>
<evidence type="ECO:0000256" key="2">
    <source>
        <dbReference type="ARBA" id="ARBA00009836"/>
    </source>
</evidence>
<name>A0A1C7MAJ0_GRIFR</name>
<protein>
    <recommendedName>
        <fullName evidence="3">2'-phosphotransferase</fullName>
        <ecNumber evidence="3">2.7.1.160</ecNumber>
    </recommendedName>
</protein>
<comment type="function">
    <text evidence="1">Catalyzes the last step of tRNA splicing, the transfer of the splice junction 2'-phosphate from ligated tRNA to NAD to produce ADP-ribose 1''-2'' cyclic phosphate.</text>
</comment>
<dbReference type="EMBL" id="LUGG01000006">
    <property type="protein sequence ID" value="OBZ73607.1"/>
    <property type="molecule type" value="Genomic_DNA"/>
</dbReference>
<dbReference type="PANTHER" id="PTHR12684">
    <property type="entry name" value="PUTATIVE PHOSPHOTRANSFERASE"/>
    <property type="match status" value="1"/>
</dbReference>
<dbReference type="InterPro" id="IPR042080">
    <property type="entry name" value="RNA_2'-PTrans_N"/>
</dbReference>
<dbReference type="OMA" id="HATWPKI"/>
<reference evidence="8 9" key="1">
    <citation type="submission" date="2016-03" db="EMBL/GenBank/DDBJ databases">
        <title>Whole genome sequencing of Grifola frondosa 9006-11.</title>
        <authorList>
            <person name="Min B."/>
            <person name="Park H."/>
            <person name="Kim J.-G."/>
            <person name="Cho H."/>
            <person name="Oh Y.-L."/>
            <person name="Kong W.-S."/>
            <person name="Choi I.-G."/>
        </authorList>
    </citation>
    <scope>NUCLEOTIDE SEQUENCE [LARGE SCALE GENOMIC DNA]</scope>
    <source>
        <strain evidence="8 9">9006-11</strain>
    </source>
</reference>
<keyword evidence="5" id="KW-0520">NAD</keyword>
<keyword evidence="4 8" id="KW-0808">Transferase</keyword>
<evidence type="ECO:0000256" key="6">
    <source>
        <dbReference type="ARBA" id="ARBA00047949"/>
    </source>
</evidence>
<dbReference type="InterPro" id="IPR002745">
    <property type="entry name" value="Ptrans_KptA/Tpt1"/>
</dbReference>
<keyword evidence="9" id="KW-1185">Reference proteome</keyword>
<dbReference type="Proteomes" id="UP000092993">
    <property type="component" value="Unassembled WGS sequence"/>
</dbReference>
<dbReference type="GO" id="GO:0000215">
    <property type="term" value="F:tRNA 2'-phosphotransferase activity"/>
    <property type="evidence" value="ECO:0007669"/>
    <property type="project" value="UniProtKB-EC"/>
</dbReference>
<dbReference type="Gene3D" id="1.10.10.970">
    <property type="entry name" value="RNA 2'-phosphotransferase, Tpt1/KptA family, N-terminal domain"/>
    <property type="match status" value="1"/>
</dbReference>
<dbReference type="InterPro" id="IPR042081">
    <property type="entry name" value="RNA_2'-PTrans_C"/>
</dbReference>
<comment type="similarity">
    <text evidence="2">Belongs to the KptA/TPT1 family.</text>
</comment>
<comment type="caution">
    <text evidence="8">The sequence shown here is derived from an EMBL/GenBank/DDBJ whole genome shotgun (WGS) entry which is preliminary data.</text>
</comment>
<evidence type="ECO:0000256" key="4">
    <source>
        <dbReference type="ARBA" id="ARBA00022679"/>
    </source>
</evidence>
<dbReference type="GO" id="GO:0006388">
    <property type="term" value="P:tRNA splicing, via endonucleolytic cleavage and ligation"/>
    <property type="evidence" value="ECO:0007669"/>
    <property type="project" value="TreeGrafter"/>
</dbReference>
<dbReference type="AlphaFoldDB" id="A0A1C7MAJ0"/>
<feature type="region of interest" description="Disordered" evidence="7">
    <location>
        <begin position="1"/>
        <end position="34"/>
    </location>
</feature>
<dbReference type="OrthoDB" id="419694at2759"/>
<accession>A0A1C7MAJ0</accession>
<proteinExistence type="inferred from homology"/>
<evidence type="ECO:0000256" key="5">
    <source>
        <dbReference type="ARBA" id="ARBA00023027"/>
    </source>
</evidence>
<dbReference type="Gene3D" id="3.20.170.30">
    <property type="match status" value="1"/>
</dbReference>
<dbReference type="Pfam" id="PF01885">
    <property type="entry name" value="PTS_2-RNA"/>
    <property type="match status" value="1"/>
</dbReference>
<evidence type="ECO:0000256" key="3">
    <source>
        <dbReference type="ARBA" id="ARBA00012007"/>
    </source>
</evidence>
<dbReference type="EC" id="2.7.1.160" evidence="3"/>
<dbReference type="STRING" id="5627.A0A1C7MAJ0"/>
<dbReference type="PANTHER" id="PTHR12684:SF2">
    <property type="entry name" value="TRNA 2'-PHOSPHOTRANSFERASE 1"/>
    <property type="match status" value="1"/>
</dbReference>
<organism evidence="8 9">
    <name type="scientific">Grifola frondosa</name>
    <name type="common">Maitake</name>
    <name type="synonym">Polyporus frondosus</name>
    <dbReference type="NCBI Taxonomy" id="5627"/>
    <lineage>
        <taxon>Eukaryota</taxon>
        <taxon>Fungi</taxon>
        <taxon>Dikarya</taxon>
        <taxon>Basidiomycota</taxon>
        <taxon>Agaricomycotina</taxon>
        <taxon>Agaricomycetes</taxon>
        <taxon>Polyporales</taxon>
        <taxon>Grifolaceae</taxon>
        <taxon>Grifola</taxon>
    </lineage>
</organism>
<comment type="catalytic activity">
    <reaction evidence="6">
        <text>2'-phospho-[ligated tRNA] + NAD(+) = mature tRNA + ADP-alpha-D-ribose 1'',2''-cyclic phosphate + nicotinamide</text>
        <dbReference type="Rhea" id="RHEA:23324"/>
        <dbReference type="Rhea" id="RHEA-COMP:11106"/>
        <dbReference type="Rhea" id="RHEA-COMP:11107"/>
        <dbReference type="ChEBI" id="CHEBI:17154"/>
        <dbReference type="ChEBI" id="CHEBI:57540"/>
        <dbReference type="ChEBI" id="CHEBI:76596"/>
        <dbReference type="ChEBI" id="CHEBI:82883"/>
        <dbReference type="ChEBI" id="CHEBI:85027"/>
        <dbReference type="EC" id="2.7.1.160"/>
    </reaction>
</comment>
<dbReference type="SUPFAM" id="SSF56399">
    <property type="entry name" value="ADP-ribosylation"/>
    <property type="match status" value="1"/>
</dbReference>
<sequence length="269" mass="29813">MEQERQRQKKDRKQAKTGSGGTSAKLRGLPKDSHETRISKTVSWILRHGSQAEGLAMRPDGYVCVDELLKSPKMREVDFATLQELVKKDNKNRFNLLFEPDKNSSSTKEVWWIRANQGHSMKSVVLDLQPIGSLADIPTGIAVHGTTRKAWEIIRDQGISKMSRNHIHLAQGVAGSGVISGMRSSSQVLIFIDVQKAIDAGFLSPQFFARVETADRKPLLGWEGTQDVQKAAAVMKDVDTTVETTVVSESAKPLSECSEEEIVEKKTDV</sequence>
<evidence type="ECO:0000256" key="7">
    <source>
        <dbReference type="SAM" id="MobiDB-lite"/>
    </source>
</evidence>
<gene>
    <name evidence="8" type="ORF">A0H81_05977</name>
</gene>